<comment type="caution">
    <text evidence="2">The sequence shown here is derived from an EMBL/GenBank/DDBJ whole genome shotgun (WGS) entry which is preliminary data.</text>
</comment>
<gene>
    <name evidence="2" type="ORF">FB461_0595</name>
</gene>
<keyword evidence="3" id="KW-1185">Reference proteome</keyword>
<accession>A0A542ZVA1</accession>
<feature type="transmembrane region" description="Helical" evidence="1">
    <location>
        <begin position="20"/>
        <end position="43"/>
    </location>
</feature>
<protein>
    <submittedName>
        <fullName evidence="2">Uncharacterized protein</fullName>
    </submittedName>
</protein>
<keyword evidence="1" id="KW-1133">Transmembrane helix</keyword>
<evidence type="ECO:0000313" key="3">
    <source>
        <dbReference type="Proteomes" id="UP000315389"/>
    </source>
</evidence>
<dbReference type="AlphaFoldDB" id="A0A542ZVA1"/>
<reference evidence="2 3" key="1">
    <citation type="submission" date="2019-06" db="EMBL/GenBank/DDBJ databases">
        <title>Sequencing the genomes of 1000 actinobacteria strains.</title>
        <authorList>
            <person name="Klenk H.-P."/>
        </authorList>
    </citation>
    <scope>NUCLEOTIDE SEQUENCE [LARGE SCALE GENOMIC DNA]</scope>
    <source>
        <strain evidence="2 3">DSM 4813</strain>
    </source>
</reference>
<evidence type="ECO:0000256" key="1">
    <source>
        <dbReference type="SAM" id="Phobius"/>
    </source>
</evidence>
<name>A0A542ZVA1_RARFA</name>
<sequence>MNVALSIAAEGAETANHLPISPIGFGITAFAVLLGLLIVSFAFKNVGQRH</sequence>
<keyword evidence="1" id="KW-0472">Membrane</keyword>
<dbReference type="Proteomes" id="UP000315389">
    <property type="component" value="Unassembled WGS sequence"/>
</dbReference>
<dbReference type="RefSeq" id="WP_170222585.1">
    <property type="nucleotide sequence ID" value="NZ_BAAASV010000003.1"/>
</dbReference>
<keyword evidence="1" id="KW-0812">Transmembrane</keyword>
<dbReference type="EMBL" id="VFOS01000001">
    <property type="protein sequence ID" value="TQL64110.1"/>
    <property type="molecule type" value="Genomic_DNA"/>
</dbReference>
<organism evidence="2 3">
    <name type="scientific">Rarobacter faecitabidus</name>
    <dbReference type="NCBI Taxonomy" id="13243"/>
    <lineage>
        <taxon>Bacteria</taxon>
        <taxon>Bacillati</taxon>
        <taxon>Actinomycetota</taxon>
        <taxon>Actinomycetes</taxon>
        <taxon>Micrococcales</taxon>
        <taxon>Rarobacteraceae</taxon>
        <taxon>Rarobacter</taxon>
    </lineage>
</organism>
<evidence type="ECO:0000313" key="2">
    <source>
        <dbReference type="EMBL" id="TQL64110.1"/>
    </source>
</evidence>
<proteinExistence type="predicted"/>